<protein>
    <submittedName>
        <fullName evidence="8">Acetyl-CoA acetyltransferase</fullName>
        <ecNumber evidence="8">2.3.1.9</ecNumber>
    </submittedName>
</protein>
<dbReference type="PIRSF" id="PIRSF000429">
    <property type="entry name" value="Ac-CoA_Ac_transf"/>
    <property type="match status" value="1"/>
</dbReference>
<keyword evidence="2 4" id="KW-0808">Transferase</keyword>
<evidence type="ECO:0000256" key="5">
    <source>
        <dbReference type="SAM" id="Phobius"/>
    </source>
</evidence>
<evidence type="ECO:0000256" key="4">
    <source>
        <dbReference type="RuleBase" id="RU003557"/>
    </source>
</evidence>
<evidence type="ECO:0000313" key="8">
    <source>
        <dbReference type="EMBL" id="AHG18553.1"/>
    </source>
</evidence>
<dbReference type="InterPro" id="IPR020610">
    <property type="entry name" value="Thiolase_AS"/>
</dbReference>
<dbReference type="InterPro" id="IPR020615">
    <property type="entry name" value="Thiolase_acyl_enz_int_AS"/>
</dbReference>
<dbReference type="RefSeq" id="WP_024914079.1">
    <property type="nucleotide sequence ID" value="NZ_CP007044.2"/>
</dbReference>
<keyword evidence="9" id="KW-1185">Reference proteome</keyword>
<feature type="transmembrane region" description="Helical" evidence="5">
    <location>
        <begin position="378"/>
        <end position="395"/>
    </location>
</feature>
<name>W0L463_9GAMM</name>
<dbReference type="KEGG" id="sfo:Z042_02100"/>
<sequence>MKKVVITAAVRSAIGSFGQSFKQTSVDFLGAKVTKEAMIRSGINGQIVDEVILGCAIQAGLGQNLARQCAIQAGIPVEIPALTVNQVCGSSLRAISLAAQLIKAGDASVVIAAGAENMSQAPLVMRNMRLGHLMGNIQTQDEILNNLTDKYYDCHMGVMAENLAKKFSISREEQDRFALWSHMKAKKALESNRFSDEICPIEIIQANGSAAIMQHDEHIYADTSLSRLEALKSVFDSAGTVTAGNSSGINDGAAALILMSEEQANAHGIPIIAEVVSYAQVGVEPLMMGYAPVPAIKQALSLAKLQLSDIDLIELNEAFAVQVLAVIKGLRTEGIGEVAADKLNVNGGAIALGSPIGASGARIVVTLLYEMMRRGSRLGLAALCMGGGIGSAIIVKRYSNTD</sequence>
<evidence type="ECO:0000259" key="6">
    <source>
        <dbReference type="Pfam" id="PF00108"/>
    </source>
</evidence>
<dbReference type="STRING" id="1441930.Z042_02100"/>
<keyword evidence="3 4" id="KW-0012">Acyltransferase</keyword>
<dbReference type="SUPFAM" id="SSF53901">
    <property type="entry name" value="Thiolase-like"/>
    <property type="match status" value="2"/>
</dbReference>
<dbReference type="EC" id="2.3.1.9" evidence="8"/>
<dbReference type="FunFam" id="3.40.47.10:FF:000010">
    <property type="entry name" value="Acetyl-CoA acetyltransferase (Thiolase)"/>
    <property type="match status" value="1"/>
</dbReference>
<dbReference type="AlphaFoldDB" id="W0L463"/>
<dbReference type="CDD" id="cd00751">
    <property type="entry name" value="thiolase"/>
    <property type="match status" value="1"/>
</dbReference>
<dbReference type="NCBIfam" id="TIGR01930">
    <property type="entry name" value="AcCoA-C-Actrans"/>
    <property type="match status" value="1"/>
</dbReference>
<dbReference type="PATRIC" id="fig|1441930.4.peg.433"/>
<organism evidence="8 9">
    <name type="scientific">Chania multitudinisentens RB-25</name>
    <dbReference type="NCBI Taxonomy" id="1441930"/>
    <lineage>
        <taxon>Bacteria</taxon>
        <taxon>Pseudomonadati</taxon>
        <taxon>Pseudomonadota</taxon>
        <taxon>Gammaproteobacteria</taxon>
        <taxon>Enterobacterales</taxon>
        <taxon>Yersiniaceae</taxon>
        <taxon>Chania</taxon>
    </lineage>
</organism>
<dbReference type="Proteomes" id="UP000019030">
    <property type="component" value="Chromosome"/>
</dbReference>
<evidence type="ECO:0000313" key="9">
    <source>
        <dbReference type="Proteomes" id="UP000019030"/>
    </source>
</evidence>
<accession>W0L463</accession>
<gene>
    <name evidence="8" type="ORF">Z042_02100</name>
</gene>
<dbReference type="GO" id="GO:0044281">
    <property type="term" value="P:small molecule metabolic process"/>
    <property type="evidence" value="ECO:0007669"/>
    <property type="project" value="UniProtKB-ARBA"/>
</dbReference>
<feature type="domain" description="Thiolase C-terminal" evidence="7">
    <location>
        <begin position="271"/>
        <end position="396"/>
    </location>
</feature>
<keyword evidence="5" id="KW-0812">Transmembrane</keyword>
<dbReference type="InterPro" id="IPR020617">
    <property type="entry name" value="Thiolase_C"/>
</dbReference>
<dbReference type="Pfam" id="PF02803">
    <property type="entry name" value="Thiolase_C"/>
    <property type="match status" value="1"/>
</dbReference>
<evidence type="ECO:0000256" key="1">
    <source>
        <dbReference type="ARBA" id="ARBA00010982"/>
    </source>
</evidence>
<dbReference type="InterPro" id="IPR002155">
    <property type="entry name" value="Thiolase"/>
</dbReference>
<dbReference type="InterPro" id="IPR020616">
    <property type="entry name" value="Thiolase_N"/>
</dbReference>
<proteinExistence type="inferred from homology"/>
<dbReference type="PROSITE" id="PS00098">
    <property type="entry name" value="THIOLASE_1"/>
    <property type="match status" value="1"/>
</dbReference>
<keyword evidence="5" id="KW-1133">Transmembrane helix</keyword>
<dbReference type="HOGENOM" id="CLU_031026_0_0_6"/>
<dbReference type="PANTHER" id="PTHR18919">
    <property type="entry name" value="ACETYL-COA C-ACYLTRANSFERASE"/>
    <property type="match status" value="1"/>
</dbReference>
<dbReference type="InterPro" id="IPR016039">
    <property type="entry name" value="Thiolase-like"/>
</dbReference>
<dbReference type="EMBL" id="CP007044">
    <property type="protein sequence ID" value="AHG18553.1"/>
    <property type="molecule type" value="Genomic_DNA"/>
</dbReference>
<dbReference type="PROSITE" id="PS00099">
    <property type="entry name" value="THIOLASE_3"/>
    <property type="match status" value="1"/>
</dbReference>
<reference evidence="8 9" key="1">
    <citation type="submission" date="2014-01" db="EMBL/GenBank/DDBJ databases">
        <title>Isolation of Serratia multitudinisentens RB-25 from Ex-Landfill site.</title>
        <authorList>
            <person name="Robson E.H.J."/>
        </authorList>
    </citation>
    <scope>NUCLEOTIDE SEQUENCE [LARGE SCALE GENOMIC DNA]</scope>
    <source>
        <strain evidence="8 9">RB-25</strain>
    </source>
</reference>
<dbReference type="PANTHER" id="PTHR18919:SF107">
    <property type="entry name" value="ACETYL-COA ACETYLTRANSFERASE, CYTOSOLIC"/>
    <property type="match status" value="1"/>
</dbReference>
<feature type="domain" description="Thiolase N-terminal" evidence="6">
    <location>
        <begin position="4"/>
        <end position="262"/>
    </location>
</feature>
<dbReference type="Gene3D" id="3.40.47.10">
    <property type="match status" value="2"/>
</dbReference>
<dbReference type="GO" id="GO:0003985">
    <property type="term" value="F:acetyl-CoA C-acetyltransferase activity"/>
    <property type="evidence" value="ECO:0007669"/>
    <property type="project" value="UniProtKB-EC"/>
</dbReference>
<comment type="similarity">
    <text evidence="1 4">Belongs to the thiolase-like superfamily. Thiolase family.</text>
</comment>
<evidence type="ECO:0000259" key="7">
    <source>
        <dbReference type="Pfam" id="PF02803"/>
    </source>
</evidence>
<keyword evidence="5" id="KW-0472">Membrane</keyword>
<evidence type="ECO:0000256" key="2">
    <source>
        <dbReference type="ARBA" id="ARBA00022679"/>
    </source>
</evidence>
<evidence type="ECO:0000256" key="3">
    <source>
        <dbReference type="ARBA" id="ARBA00023315"/>
    </source>
</evidence>
<dbReference type="eggNOG" id="COG0183">
    <property type="taxonomic scope" value="Bacteria"/>
</dbReference>
<dbReference type="Pfam" id="PF00108">
    <property type="entry name" value="Thiolase_N"/>
    <property type="match status" value="1"/>
</dbReference>
<dbReference type="OrthoDB" id="1402717at2"/>
<reference evidence="8 9" key="2">
    <citation type="submission" date="2015-03" db="EMBL/GenBank/DDBJ databases">
        <authorList>
            <person name="Chan K.-G."/>
        </authorList>
    </citation>
    <scope>NUCLEOTIDE SEQUENCE [LARGE SCALE GENOMIC DNA]</scope>
    <source>
        <strain evidence="8 9">RB-25</strain>
    </source>
</reference>